<name>A0ABS9CQ42_9FIRM</name>
<dbReference type="Proteomes" id="UP001299220">
    <property type="component" value="Unassembled WGS sequence"/>
</dbReference>
<keyword evidence="3" id="KW-1185">Reference proteome</keyword>
<sequence length="500" mass="58728">MLEKIDLSKKMSKKEFNTLMRELDAKLGRLQRICKEKRIPVIIAVEGFGAAGKGTMINRLIEPLDPRGFKVYTTQSETENEHYHPFLWRFWNMMPGKGRISILDRSWYRILLNDRFDGKTDAKSLATAADEINSFEKLLTDDHIVLIKFFLVISQKEQKKRLKKLAESKETAWRVTDGDWKRCEHYDEYFRLTEEALQKTDRDNAPWTIIESEDREYAAAKVISTVVKRLEDAIADADRRAKLPRASVEESAQIFPDAFRASALAGIDLSKTLTKEQYQKQLKELQKKLSRLHGELYQRRIPVVLAFEGWDAGGKGGAIKRLTQALDPRGYEVHPVSAPNDLEKSHHYLWRFWTAVPKAGHIAIFDRSWYGRVMVERLEGFCSEDEWRRAYKEINNMEECWANSGCIVLKFWMQIDKDEQERRFTERQQNPDKQWKITDEDWRNRAKWDQYEVAVDEMLVRTSTTYAPWIIVEANSKYYARIKVLKTVVDAIEQYLKTHK</sequence>
<evidence type="ECO:0000259" key="1">
    <source>
        <dbReference type="Pfam" id="PF03976"/>
    </source>
</evidence>
<dbReference type="Pfam" id="PF03976">
    <property type="entry name" value="PPK2"/>
    <property type="match status" value="2"/>
</dbReference>
<comment type="caution">
    <text evidence="2">The sequence shown here is derived from an EMBL/GenBank/DDBJ whole genome shotgun (WGS) entry which is preliminary data.</text>
</comment>
<dbReference type="PANTHER" id="PTHR34383">
    <property type="entry name" value="POLYPHOSPHATE:AMP PHOSPHOTRANSFERASE-RELATED"/>
    <property type="match status" value="1"/>
</dbReference>
<dbReference type="NCBIfam" id="TIGR03708">
    <property type="entry name" value="poly_P_AMP_trns"/>
    <property type="match status" value="1"/>
</dbReference>
<gene>
    <name evidence="2" type="primary">pap</name>
    <name evidence="2" type="ORF">JQM67_07715</name>
</gene>
<dbReference type="RefSeq" id="WP_235323537.1">
    <property type="nucleotide sequence ID" value="NZ_JAFBIT010000002.1"/>
</dbReference>
<dbReference type="PANTHER" id="PTHR34383:SF3">
    <property type="entry name" value="POLYPHOSPHATE:AMP PHOSPHOTRANSFERASE"/>
    <property type="match status" value="1"/>
</dbReference>
<evidence type="ECO:0000313" key="2">
    <source>
        <dbReference type="EMBL" id="MCF2652486.1"/>
    </source>
</evidence>
<feature type="domain" description="Polyphosphate kinase-2-related" evidence="1">
    <location>
        <begin position="11"/>
        <end position="233"/>
    </location>
</feature>
<proteinExistence type="predicted"/>
<evidence type="ECO:0000313" key="3">
    <source>
        <dbReference type="Proteomes" id="UP001299220"/>
    </source>
</evidence>
<protein>
    <submittedName>
        <fullName evidence="2">Polyphosphate:AMP phosphotransferase</fullName>
    </submittedName>
</protein>
<dbReference type="InterPro" id="IPR022489">
    <property type="entry name" value="PolyP_AMP_Tfrase"/>
</dbReference>
<dbReference type="Gene3D" id="3.40.50.300">
    <property type="entry name" value="P-loop containing nucleotide triphosphate hydrolases"/>
    <property type="match status" value="2"/>
</dbReference>
<feature type="domain" description="Polyphosphate kinase-2-related" evidence="1">
    <location>
        <begin position="273"/>
        <end position="498"/>
    </location>
</feature>
<dbReference type="InterPro" id="IPR027417">
    <property type="entry name" value="P-loop_NTPase"/>
</dbReference>
<accession>A0ABS9CQ42</accession>
<dbReference type="EMBL" id="JAFBIT010000002">
    <property type="protein sequence ID" value="MCF2652486.1"/>
    <property type="molecule type" value="Genomic_DNA"/>
</dbReference>
<dbReference type="SUPFAM" id="SSF52540">
    <property type="entry name" value="P-loop containing nucleoside triphosphate hydrolases"/>
    <property type="match status" value="2"/>
</dbReference>
<dbReference type="InterPro" id="IPR022488">
    <property type="entry name" value="PPK2-related"/>
</dbReference>
<organism evidence="2 3">
    <name type="scientific">Anaeromassilibacillus senegalensis</name>
    <dbReference type="NCBI Taxonomy" id="1673717"/>
    <lineage>
        <taxon>Bacteria</taxon>
        <taxon>Bacillati</taxon>
        <taxon>Bacillota</taxon>
        <taxon>Clostridia</taxon>
        <taxon>Eubacteriales</taxon>
        <taxon>Acutalibacteraceae</taxon>
        <taxon>Anaeromassilibacillus</taxon>
    </lineage>
</organism>
<reference evidence="2 3" key="1">
    <citation type="submission" date="2020-12" db="EMBL/GenBank/DDBJ databases">
        <title>Whole genome sequences of gut porcine anaerobes.</title>
        <authorList>
            <person name="Kubasova T."/>
            <person name="Jahodarova E."/>
            <person name="Rychlik I."/>
        </authorList>
    </citation>
    <scope>NUCLEOTIDE SEQUENCE [LARGE SCALE GENOMIC DNA]</scope>
    <source>
        <strain evidence="2 3">An867</strain>
    </source>
</reference>